<dbReference type="EMBL" id="JBFOLK010000006">
    <property type="protein sequence ID" value="KAL2505901.1"/>
    <property type="molecule type" value="Genomic_DNA"/>
</dbReference>
<evidence type="ECO:0000256" key="1">
    <source>
        <dbReference type="SAM" id="MobiDB-lite"/>
    </source>
</evidence>
<proteinExistence type="predicted"/>
<reference evidence="3" key="1">
    <citation type="submission" date="2024-07" db="EMBL/GenBank/DDBJ databases">
        <title>Two chromosome-level genome assemblies of Korean endemic species Abeliophyllum distichum and Forsythia ovata (Oleaceae).</title>
        <authorList>
            <person name="Jang H."/>
        </authorList>
    </citation>
    <scope>NUCLEOTIDE SEQUENCE [LARGE SCALE GENOMIC DNA]</scope>
</reference>
<feature type="compositionally biased region" description="Basic and acidic residues" evidence="1">
    <location>
        <begin position="7"/>
        <end position="23"/>
    </location>
</feature>
<protein>
    <submittedName>
        <fullName evidence="2">Uncharacterized protein</fullName>
    </submittedName>
</protein>
<name>A0ABD1SZU5_9LAMI</name>
<sequence length="110" mass="11917">MEMDVLDEQKLGDKDINKEDRKNHMSIITSGGNSGIEGAMMATMVATTAATGGTTKDISGMANYQGPTLEISKACFKLLAAKLGLVKARKKPRQTRIFIKAQPEFIGKKK</sequence>
<evidence type="ECO:0000313" key="2">
    <source>
        <dbReference type="EMBL" id="KAL2505901.1"/>
    </source>
</evidence>
<evidence type="ECO:0000313" key="3">
    <source>
        <dbReference type="Proteomes" id="UP001604336"/>
    </source>
</evidence>
<accession>A0ABD1SZU5</accession>
<dbReference type="Proteomes" id="UP001604336">
    <property type="component" value="Unassembled WGS sequence"/>
</dbReference>
<keyword evidence="3" id="KW-1185">Reference proteome</keyword>
<organism evidence="2 3">
    <name type="scientific">Abeliophyllum distichum</name>
    <dbReference type="NCBI Taxonomy" id="126358"/>
    <lineage>
        <taxon>Eukaryota</taxon>
        <taxon>Viridiplantae</taxon>
        <taxon>Streptophyta</taxon>
        <taxon>Embryophyta</taxon>
        <taxon>Tracheophyta</taxon>
        <taxon>Spermatophyta</taxon>
        <taxon>Magnoliopsida</taxon>
        <taxon>eudicotyledons</taxon>
        <taxon>Gunneridae</taxon>
        <taxon>Pentapetalae</taxon>
        <taxon>asterids</taxon>
        <taxon>lamiids</taxon>
        <taxon>Lamiales</taxon>
        <taxon>Oleaceae</taxon>
        <taxon>Forsythieae</taxon>
        <taxon>Abeliophyllum</taxon>
    </lineage>
</organism>
<feature type="region of interest" description="Disordered" evidence="1">
    <location>
        <begin position="1"/>
        <end position="30"/>
    </location>
</feature>
<dbReference type="AlphaFoldDB" id="A0ABD1SZU5"/>
<gene>
    <name evidence="2" type="ORF">Adt_21522</name>
</gene>
<comment type="caution">
    <text evidence="2">The sequence shown here is derived from an EMBL/GenBank/DDBJ whole genome shotgun (WGS) entry which is preliminary data.</text>
</comment>